<gene>
    <name evidence="2" type="ORF">J2T23_002008</name>
</gene>
<feature type="transmembrane region" description="Helical" evidence="1">
    <location>
        <begin position="159"/>
        <end position="180"/>
    </location>
</feature>
<proteinExistence type="predicted"/>
<keyword evidence="3" id="KW-1185">Reference proteome</keyword>
<dbReference type="AlphaFoldDB" id="A0AAJ1WFW8"/>
<reference evidence="2 3" key="1">
    <citation type="submission" date="2023-07" db="EMBL/GenBank/DDBJ databases">
        <title>Sorghum-associated microbial communities from plants grown in Nebraska, USA.</title>
        <authorList>
            <person name="Schachtman D."/>
        </authorList>
    </citation>
    <scope>NUCLEOTIDE SEQUENCE [LARGE SCALE GENOMIC DNA]</scope>
    <source>
        <strain evidence="2 3">DS1001</strain>
    </source>
</reference>
<feature type="transmembrane region" description="Helical" evidence="1">
    <location>
        <begin position="12"/>
        <end position="28"/>
    </location>
</feature>
<protein>
    <recommendedName>
        <fullName evidence="4">DUF4386 family protein</fullName>
    </recommendedName>
</protein>
<feature type="transmembrane region" description="Helical" evidence="1">
    <location>
        <begin position="186"/>
        <end position="204"/>
    </location>
</feature>
<keyword evidence="1" id="KW-0812">Transmembrane</keyword>
<name>A0AAJ1WFW8_9MICC</name>
<feature type="transmembrane region" description="Helical" evidence="1">
    <location>
        <begin position="78"/>
        <end position="101"/>
    </location>
</feature>
<organism evidence="2 3">
    <name type="scientific">Pseudarthrobacter niigatensis</name>
    <dbReference type="NCBI Taxonomy" id="369935"/>
    <lineage>
        <taxon>Bacteria</taxon>
        <taxon>Bacillati</taxon>
        <taxon>Actinomycetota</taxon>
        <taxon>Actinomycetes</taxon>
        <taxon>Micrococcales</taxon>
        <taxon>Micrococcaceae</taxon>
        <taxon>Pseudarthrobacter</taxon>
    </lineage>
</organism>
<feature type="transmembrane region" description="Helical" evidence="1">
    <location>
        <begin position="48"/>
        <end position="66"/>
    </location>
</feature>
<evidence type="ECO:0000313" key="3">
    <source>
        <dbReference type="Proteomes" id="UP001239267"/>
    </source>
</evidence>
<evidence type="ECO:0008006" key="4">
    <source>
        <dbReference type="Google" id="ProtNLM"/>
    </source>
</evidence>
<evidence type="ECO:0000256" key="1">
    <source>
        <dbReference type="SAM" id="Phobius"/>
    </source>
</evidence>
<feature type="transmembrane region" description="Helical" evidence="1">
    <location>
        <begin position="128"/>
        <end position="152"/>
    </location>
</feature>
<dbReference type="Proteomes" id="UP001239267">
    <property type="component" value="Unassembled WGS sequence"/>
</dbReference>
<sequence>MSITTTRLTRWAGVSAAAAGALFIGVQINHPHLDAEFAVTTEYAVRQSLKILMAWLSLIGITGIYLRQASRASILGLVGYLVFAAGYLIMTGMELIGLVVLPTVARTNPGYVNDVFALILGEPVHGDVGLMTVLNLAGAATFLGGGLLFGIALFRARVLARWAAALLAAASVSTLAIPFLPQVNERLFAIPTGVAMIGLGYSLWRGLKPAGESPAPTAVLGQVGMP</sequence>
<accession>A0AAJ1WFW8</accession>
<comment type="caution">
    <text evidence="2">The sequence shown here is derived from an EMBL/GenBank/DDBJ whole genome shotgun (WGS) entry which is preliminary data.</text>
</comment>
<dbReference type="RefSeq" id="WP_307359535.1">
    <property type="nucleotide sequence ID" value="NZ_JAUSTB010000005.1"/>
</dbReference>
<keyword evidence="1" id="KW-0472">Membrane</keyword>
<dbReference type="EMBL" id="JAUSTB010000005">
    <property type="protein sequence ID" value="MDQ0146115.1"/>
    <property type="molecule type" value="Genomic_DNA"/>
</dbReference>
<keyword evidence="1" id="KW-1133">Transmembrane helix</keyword>
<evidence type="ECO:0000313" key="2">
    <source>
        <dbReference type="EMBL" id="MDQ0146115.1"/>
    </source>
</evidence>